<dbReference type="PANTHER" id="PTHR43353:SF5">
    <property type="entry name" value="SUCCINATE-SEMIALDEHYDE DEHYDROGENASE, MITOCHONDRIAL"/>
    <property type="match status" value="1"/>
</dbReference>
<dbReference type="Gene3D" id="3.40.605.10">
    <property type="entry name" value="Aldehyde Dehydrogenase, Chain A, domain 1"/>
    <property type="match status" value="1"/>
</dbReference>
<dbReference type="SUPFAM" id="SSF53720">
    <property type="entry name" value="ALDH-like"/>
    <property type="match status" value="1"/>
</dbReference>
<dbReference type="EMBL" id="JBHSQW010000033">
    <property type="protein sequence ID" value="MFC5995606.1"/>
    <property type="molecule type" value="Genomic_DNA"/>
</dbReference>
<dbReference type="Pfam" id="PF00171">
    <property type="entry name" value="Aldedh"/>
    <property type="match status" value="1"/>
</dbReference>
<evidence type="ECO:0000256" key="1">
    <source>
        <dbReference type="ARBA" id="ARBA00023002"/>
    </source>
</evidence>
<feature type="domain" description="Aldehyde dehydrogenase" evidence="2">
    <location>
        <begin position="24"/>
        <end position="488"/>
    </location>
</feature>
<organism evidence="3 4">
    <name type="scientific">Pseudonocardia hispaniensis</name>
    <dbReference type="NCBI Taxonomy" id="904933"/>
    <lineage>
        <taxon>Bacteria</taxon>
        <taxon>Bacillati</taxon>
        <taxon>Actinomycetota</taxon>
        <taxon>Actinomycetes</taxon>
        <taxon>Pseudonocardiales</taxon>
        <taxon>Pseudonocardiaceae</taxon>
        <taxon>Pseudonocardia</taxon>
    </lineage>
</organism>
<dbReference type="PANTHER" id="PTHR43353">
    <property type="entry name" value="SUCCINATE-SEMIALDEHYDE DEHYDROGENASE, MITOCHONDRIAL"/>
    <property type="match status" value="1"/>
</dbReference>
<dbReference type="InterPro" id="IPR015590">
    <property type="entry name" value="Aldehyde_DH_dom"/>
</dbReference>
<dbReference type="GO" id="GO:0016491">
    <property type="term" value="F:oxidoreductase activity"/>
    <property type="evidence" value="ECO:0007669"/>
    <property type="project" value="UniProtKB-KW"/>
</dbReference>
<dbReference type="InterPro" id="IPR050740">
    <property type="entry name" value="Aldehyde_DH_Superfamily"/>
</dbReference>
<dbReference type="EC" id="1.2.1.-" evidence="3"/>
<dbReference type="InterPro" id="IPR016161">
    <property type="entry name" value="Ald_DH/histidinol_DH"/>
</dbReference>
<reference evidence="4" key="1">
    <citation type="journal article" date="2019" name="Int. J. Syst. Evol. Microbiol.">
        <title>The Global Catalogue of Microorganisms (GCM) 10K type strain sequencing project: providing services to taxonomists for standard genome sequencing and annotation.</title>
        <authorList>
            <consortium name="The Broad Institute Genomics Platform"/>
            <consortium name="The Broad Institute Genome Sequencing Center for Infectious Disease"/>
            <person name="Wu L."/>
            <person name="Ma J."/>
        </authorList>
    </citation>
    <scope>NUCLEOTIDE SEQUENCE [LARGE SCALE GENOMIC DNA]</scope>
    <source>
        <strain evidence="4">CCM 8391</strain>
    </source>
</reference>
<keyword evidence="1 3" id="KW-0560">Oxidoreductase</keyword>
<sequence length="492" mass="52319">MDTATVLQADPSIPIESLYVGGTWRPATSGSTFEVHDPATGAPLATVADAGGVDAEAAIEAAASAFPEWSVRTAYERAAVLQAAHRLMCERTEELARLMTAEQGKPLRAARTEVRYAADFLLWFAEEAKRVYGRTIPSARSDQRFIVMEQPVGVVGAITPWNYPISMITRKVAPALAAGCSVVLKPAEQTPLCAIAVFRILEEAGVPAGVANLVTARDPKPVGEALLTHRSVAKLTFTGSTEVGKFLAARAADQMKRVSLELGGHAPFIVFPDADPVHAAKGAALVKLLNTGQACISPNRLYVHRSIADEFVETLRRRVESMKAGRGVDDGVSVGPLIDGSAFSRMQAQVSDAVRKGATVVTGGHRLTGDGLDGGWFFAPTVVTGVTPDMTMYREETFGPIAPVVTFESEAEVIEMANDTRYGLASYVYTKDLARALRTAEALRFGMVGINDINPTSAAAPFGGRGESGLGREGAQEGIREYLETKLVGLSI</sequence>
<dbReference type="Gene3D" id="3.40.309.10">
    <property type="entry name" value="Aldehyde Dehydrogenase, Chain A, domain 2"/>
    <property type="match status" value="1"/>
</dbReference>
<protein>
    <submittedName>
        <fullName evidence="3">NAD-dependent succinate-semialdehyde dehydrogenase</fullName>
        <ecNumber evidence="3">1.2.1.-</ecNumber>
    </submittedName>
</protein>
<evidence type="ECO:0000313" key="4">
    <source>
        <dbReference type="Proteomes" id="UP001596302"/>
    </source>
</evidence>
<dbReference type="InterPro" id="IPR016163">
    <property type="entry name" value="Ald_DH_C"/>
</dbReference>
<proteinExistence type="predicted"/>
<name>A0ABW1J451_9PSEU</name>
<evidence type="ECO:0000313" key="3">
    <source>
        <dbReference type="EMBL" id="MFC5995606.1"/>
    </source>
</evidence>
<comment type="caution">
    <text evidence="3">The sequence shown here is derived from an EMBL/GenBank/DDBJ whole genome shotgun (WGS) entry which is preliminary data.</text>
</comment>
<keyword evidence="4" id="KW-1185">Reference proteome</keyword>
<dbReference type="InterPro" id="IPR016162">
    <property type="entry name" value="Ald_DH_N"/>
</dbReference>
<accession>A0ABW1J451</accession>
<gene>
    <name evidence="3" type="ORF">ACFQE5_15430</name>
</gene>
<dbReference type="Proteomes" id="UP001596302">
    <property type="component" value="Unassembled WGS sequence"/>
</dbReference>
<dbReference type="RefSeq" id="WP_379585747.1">
    <property type="nucleotide sequence ID" value="NZ_JBHSQW010000033.1"/>
</dbReference>
<dbReference type="CDD" id="cd07103">
    <property type="entry name" value="ALDH_F5_SSADH_GabD"/>
    <property type="match status" value="1"/>
</dbReference>
<evidence type="ECO:0000259" key="2">
    <source>
        <dbReference type="Pfam" id="PF00171"/>
    </source>
</evidence>